<reference evidence="2 3" key="1">
    <citation type="submission" date="2016-08" db="EMBL/GenBank/DDBJ databases">
        <title>A Parts List for Fungal Cellulosomes Revealed by Comparative Genomics.</title>
        <authorList>
            <consortium name="DOE Joint Genome Institute"/>
            <person name="Haitjema C.H."/>
            <person name="Gilmore S.P."/>
            <person name="Henske J.K."/>
            <person name="Solomon K.V."/>
            <person name="De Groot R."/>
            <person name="Kuo A."/>
            <person name="Mondo S.J."/>
            <person name="Salamov A.A."/>
            <person name="Labutti K."/>
            <person name="Zhao Z."/>
            <person name="Chiniquy J."/>
            <person name="Barry K."/>
            <person name="Brewer H.M."/>
            <person name="Purvine S.O."/>
            <person name="Wright A.T."/>
            <person name="Boxma B."/>
            <person name="Van Alen T."/>
            <person name="Hackstein J.H."/>
            <person name="Baker S.E."/>
            <person name="Grigoriev I.V."/>
            <person name="O'Malley M.A."/>
        </authorList>
    </citation>
    <scope>NUCLEOTIDE SEQUENCE [LARGE SCALE GENOMIC DNA]</scope>
    <source>
        <strain evidence="2 3">G1</strain>
    </source>
</reference>
<organism evidence="2 3">
    <name type="scientific">Neocallimastix californiae</name>
    <dbReference type="NCBI Taxonomy" id="1754190"/>
    <lineage>
        <taxon>Eukaryota</taxon>
        <taxon>Fungi</taxon>
        <taxon>Fungi incertae sedis</taxon>
        <taxon>Chytridiomycota</taxon>
        <taxon>Chytridiomycota incertae sedis</taxon>
        <taxon>Neocallimastigomycetes</taxon>
        <taxon>Neocallimastigales</taxon>
        <taxon>Neocallimastigaceae</taxon>
        <taxon>Neocallimastix</taxon>
    </lineage>
</organism>
<protein>
    <recommendedName>
        <fullName evidence="4">L domain-like protein</fullName>
    </recommendedName>
</protein>
<dbReference type="PANTHER" id="PTHR48057">
    <property type="entry name" value="LEUCINE-RICH REPEAT SERINE/THREONINE-PROTEIN KINASE 1"/>
    <property type="match status" value="1"/>
</dbReference>
<feature type="transmembrane region" description="Helical" evidence="1">
    <location>
        <begin position="213"/>
        <end position="233"/>
    </location>
</feature>
<accession>A0A1Y2ARR6</accession>
<feature type="transmembrane region" description="Helical" evidence="1">
    <location>
        <begin position="173"/>
        <end position="193"/>
    </location>
</feature>
<evidence type="ECO:0000256" key="1">
    <source>
        <dbReference type="SAM" id="Phobius"/>
    </source>
</evidence>
<dbReference type="Gene3D" id="3.80.10.10">
    <property type="entry name" value="Ribonuclease Inhibitor"/>
    <property type="match status" value="1"/>
</dbReference>
<name>A0A1Y2ARR6_9FUNG</name>
<evidence type="ECO:0008006" key="4">
    <source>
        <dbReference type="Google" id="ProtNLM"/>
    </source>
</evidence>
<dbReference type="OrthoDB" id="676979at2759"/>
<dbReference type="PROSITE" id="PS51450">
    <property type="entry name" value="LRR"/>
    <property type="match status" value="1"/>
</dbReference>
<dbReference type="Pfam" id="PF13855">
    <property type="entry name" value="LRR_8"/>
    <property type="match status" value="1"/>
</dbReference>
<comment type="caution">
    <text evidence="2">The sequence shown here is derived from an EMBL/GenBank/DDBJ whole genome shotgun (WGS) entry which is preliminary data.</text>
</comment>
<keyword evidence="1" id="KW-0472">Membrane</keyword>
<dbReference type="InterPro" id="IPR001611">
    <property type="entry name" value="Leu-rich_rpt"/>
</dbReference>
<dbReference type="InterPro" id="IPR052595">
    <property type="entry name" value="LRRC69/RLP"/>
</dbReference>
<evidence type="ECO:0000313" key="2">
    <source>
        <dbReference type="EMBL" id="ORY25222.1"/>
    </source>
</evidence>
<feature type="transmembrane region" description="Helical" evidence="1">
    <location>
        <begin position="6"/>
        <end position="26"/>
    </location>
</feature>
<dbReference type="InterPro" id="IPR032675">
    <property type="entry name" value="LRR_dom_sf"/>
</dbReference>
<gene>
    <name evidence="2" type="ORF">LY90DRAFT_674933</name>
</gene>
<keyword evidence="1" id="KW-0812">Transmembrane</keyword>
<dbReference type="EMBL" id="MCOG01000214">
    <property type="protein sequence ID" value="ORY25222.1"/>
    <property type="molecule type" value="Genomic_DNA"/>
</dbReference>
<dbReference type="SUPFAM" id="SSF52058">
    <property type="entry name" value="L domain-like"/>
    <property type="match status" value="1"/>
</dbReference>
<dbReference type="PANTHER" id="PTHR48057:SF7">
    <property type="entry name" value="LEUCINE-RICH REPEAT SERINE_THREONINE-PROTEIN KINASE 1"/>
    <property type="match status" value="1"/>
</dbReference>
<evidence type="ECO:0000313" key="3">
    <source>
        <dbReference type="Proteomes" id="UP000193920"/>
    </source>
</evidence>
<keyword evidence="1" id="KW-1133">Transmembrane helix</keyword>
<dbReference type="Proteomes" id="UP000193920">
    <property type="component" value="Unassembled WGS sequence"/>
</dbReference>
<sequence length="241" mass="27848">MKNCNLISVVLILIFGLFDIITAMVIPSDCTVIEKVINTIGNDLQKTYKDLNIVYCCDFPQITCQTFNNQVVVTEIKFNNYENLSNQDMGKIISQFAKLPYLTTLEMSNNLIVGEFPNNLSELKKLRKLDLSGNYLEDRNTNTSLNIEDLNLSKSDPFINQNKKVKDLGGNKIIKCYTIYSMVLISLGNYIVFSRIGRLIIDKKILYETCYNIYRIVYLYFHYFVYKSLLFGIKKVKIIVN</sequence>
<keyword evidence="3" id="KW-1185">Reference proteome</keyword>
<proteinExistence type="predicted"/>
<dbReference type="AlphaFoldDB" id="A0A1Y2ARR6"/>